<dbReference type="AlphaFoldDB" id="A0A5N5F7Q0"/>
<dbReference type="EMBL" id="SMOL01000768">
    <property type="protein sequence ID" value="KAB2598803.1"/>
    <property type="molecule type" value="Genomic_DNA"/>
</dbReference>
<comment type="caution">
    <text evidence="2">The sequence shown here is derived from an EMBL/GenBank/DDBJ whole genome shotgun (WGS) entry which is preliminary data.</text>
</comment>
<gene>
    <name evidence="2" type="ORF">D8674_001723</name>
</gene>
<organism evidence="2 3">
    <name type="scientific">Pyrus ussuriensis x Pyrus communis</name>
    <dbReference type="NCBI Taxonomy" id="2448454"/>
    <lineage>
        <taxon>Eukaryota</taxon>
        <taxon>Viridiplantae</taxon>
        <taxon>Streptophyta</taxon>
        <taxon>Embryophyta</taxon>
        <taxon>Tracheophyta</taxon>
        <taxon>Spermatophyta</taxon>
        <taxon>Magnoliopsida</taxon>
        <taxon>eudicotyledons</taxon>
        <taxon>Gunneridae</taxon>
        <taxon>Pentapetalae</taxon>
        <taxon>rosids</taxon>
        <taxon>fabids</taxon>
        <taxon>Rosales</taxon>
        <taxon>Rosaceae</taxon>
        <taxon>Amygdaloideae</taxon>
        <taxon>Maleae</taxon>
        <taxon>Pyrus</taxon>
    </lineage>
</organism>
<evidence type="ECO:0000256" key="1">
    <source>
        <dbReference type="SAM" id="MobiDB-lite"/>
    </source>
</evidence>
<proteinExistence type="predicted"/>
<evidence type="ECO:0000313" key="3">
    <source>
        <dbReference type="Proteomes" id="UP000327157"/>
    </source>
</evidence>
<sequence length="71" mass="7780">MVRGTVLIDDDRSQSLPSSITEDDDRRKEGLGSPAKRGVAGASPEMRGDPVLDEGEEECLVCRIRDVWLHG</sequence>
<reference evidence="2 3" key="1">
    <citation type="submission" date="2019-09" db="EMBL/GenBank/DDBJ databases">
        <authorList>
            <person name="Ou C."/>
        </authorList>
    </citation>
    <scope>NUCLEOTIDE SEQUENCE [LARGE SCALE GENOMIC DNA]</scope>
    <source>
        <strain evidence="2">S2</strain>
        <tissue evidence="2">Leaf</tissue>
    </source>
</reference>
<reference evidence="2 3" key="3">
    <citation type="submission" date="2019-11" db="EMBL/GenBank/DDBJ databases">
        <title>A de novo genome assembly of a pear dwarfing rootstock.</title>
        <authorList>
            <person name="Wang F."/>
            <person name="Wang J."/>
            <person name="Li S."/>
            <person name="Zhang Y."/>
            <person name="Fang M."/>
            <person name="Ma L."/>
            <person name="Zhao Y."/>
            <person name="Jiang S."/>
        </authorList>
    </citation>
    <scope>NUCLEOTIDE SEQUENCE [LARGE SCALE GENOMIC DNA]</scope>
    <source>
        <strain evidence="2">S2</strain>
        <tissue evidence="2">Leaf</tissue>
    </source>
</reference>
<feature type="region of interest" description="Disordered" evidence="1">
    <location>
        <begin position="1"/>
        <end position="51"/>
    </location>
</feature>
<keyword evidence="3" id="KW-1185">Reference proteome</keyword>
<reference evidence="3" key="2">
    <citation type="submission" date="2019-10" db="EMBL/GenBank/DDBJ databases">
        <title>A de novo genome assembly of a pear dwarfing rootstock.</title>
        <authorList>
            <person name="Wang F."/>
            <person name="Wang J."/>
            <person name="Li S."/>
            <person name="Zhang Y."/>
            <person name="Fang M."/>
            <person name="Ma L."/>
            <person name="Zhao Y."/>
            <person name="Jiang S."/>
        </authorList>
    </citation>
    <scope>NUCLEOTIDE SEQUENCE [LARGE SCALE GENOMIC DNA]</scope>
</reference>
<dbReference type="Proteomes" id="UP000327157">
    <property type="component" value="Chromosome 1"/>
</dbReference>
<accession>A0A5N5F7Q0</accession>
<protein>
    <submittedName>
        <fullName evidence="2">Cyclic nucleotide-gated ion channel 1-like</fullName>
    </submittedName>
</protein>
<name>A0A5N5F7Q0_9ROSA</name>
<evidence type="ECO:0000313" key="2">
    <source>
        <dbReference type="EMBL" id="KAB2598803.1"/>
    </source>
</evidence>